<accession>A0ABV2A0Y9</accession>
<feature type="compositionally biased region" description="Basic and acidic residues" evidence="1">
    <location>
        <begin position="16"/>
        <end position="30"/>
    </location>
</feature>
<comment type="caution">
    <text evidence="2">The sequence shown here is derived from an EMBL/GenBank/DDBJ whole genome shotgun (WGS) entry which is preliminary data.</text>
</comment>
<name>A0ABV2A0Y9_9ACTN</name>
<proteinExistence type="predicted"/>
<organism evidence="2 3">
    <name type="scientific">Nocardiopsis tropica</name>
    <dbReference type="NCBI Taxonomy" id="109330"/>
    <lineage>
        <taxon>Bacteria</taxon>
        <taxon>Bacillati</taxon>
        <taxon>Actinomycetota</taxon>
        <taxon>Actinomycetes</taxon>
        <taxon>Streptosporangiales</taxon>
        <taxon>Nocardiopsidaceae</taxon>
        <taxon>Nocardiopsis</taxon>
    </lineage>
</organism>
<evidence type="ECO:0000256" key="1">
    <source>
        <dbReference type="SAM" id="MobiDB-lite"/>
    </source>
</evidence>
<dbReference type="RefSeq" id="WP_344183871.1">
    <property type="nucleotide sequence ID" value="NZ_JBEQNA010000007.1"/>
</dbReference>
<protein>
    <submittedName>
        <fullName evidence="2">Uncharacterized protein</fullName>
    </submittedName>
</protein>
<keyword evidence="3" id="KW-1185">Reference proteome</keyword>
<dbReference type="Proteomes" id="UP001432401">
    <property type="component" value="Unassembled WGS sequence"/>
</dbReference>
<evidence type="ECO:0000313" key="2">
    <source>
        <dbReference type="EMBL" id="MES0836219.1"/>
    </source>
</evidence>
<reference evidence="2 3" key="1">
    <citation type="submission" date="2024-06" db="EMBL/GenBank/DDBJ databases">
        <authorList>
            <person name="Bataeva Y.V."/>
            <person name="Grigorian L.N."/>
            <person name="Solomentsev V.I."/>
        </authorList>
    </citation>
    <scope>NUCLEOTIDE SEQUENCE [LARGE SCALE GENOMIC DNA]</scope>
    <source>
        <strain evidence="3">SCPM-O-B-12605 (RCAM04882)</strain>
    </source>
</reference>
<feature type="region of interest" description="Disordered" evidence="1">
    <location>
        <begin position="16"/>
        <end position="42"/>
    </location>
</feature>
<gene>
    <name evidence="2" type="ORF">ABUK86_20745</name>
</gene>
<sequence length="101" mass="11790">MSRTDKTKPLWVRQREHGPVAVHDHTRGDCDLPPAPTREEPGTRCRWEHPDVMLFRHGCCAGCHKRACTASWQAYNRAGNRGRRHRDRLLALRRVREANTR</sequence>
<dbReference type="EMBL" id="JBEQNB010000011">
    <property type="protein sequence ID" value="MES0836219.1"/>
    <property type="molecule type" value="Genomic_DNA"/>
</dbReference>
<evidence type="ECO:0000313" key="3">
    <source>
        <dbReference type="Proteomes" id="UP001432401"/>
    </source>
</evidence>